<dbReference type="Proteomes" id="UP000010798">
    <property type="component" value="Chromosome"/>
</dbReference>
<protein>
    <recommendedName>
        <fullName evidence="5">DUF4398 domain-containing protein</fullName>
    </recommendedName>
</protein>
<name>L0DDD7_SINAD</name>
<proteinExistence type="predicted"/>
<dbReference type="KEGG" id="saci:Sinac_2374"/>
<keyword evidence="4" id="KW-1185">Reference proteome</keyword>
<feature type="region of interest" description="Disordered" evidence="1">
    <location>
        <begin position="112"/>
        <end position="152"/>
    </location>
</feature>
<feature type="compositionally biased region" description="Basic and acidic residues" evidence="1">
    <location>
        <begin position="143"/>
        <end position="152"/>
    </location>
</feature>
<accession>L0DDD7</accession>
<evidence type="ECO:0008006" key="5">
    <source>
        <dbReference type="Google" id="ProtNLM"/>
    </source>
</evidence>
<feature type="region of interest" description="Disordered" evidence="1">
    <location>
        <begin position="17"/>
        <end position="98"/>
    </location>
</feature>
<reference evidence="3 4" key="1">
    <citation type="submission" date="2012-02" db="EMBL/GenBank/DDBJ databases">
        <title>Complete sequence of chromosome of Singulisphaera acidiphila DSM 18658.</title>
        <authorList>
            <consortium name="US DOE Joint Genome Institute (JGI-PGF)"/>
            <person name="Lucas S."/>
            <person name="Copeland A."/>
            <person name="Lapidus A."/>
            <person name="Glavina del Rio T."/>
            <person name="Dalin E."/>
            <person name="Tice H."/>
            <person name="Bruce D."/>
            <person name="Goodwin L."/>
            <person name="Pitluck S."/>
            <person name="Peters L."/>
            <person name="Ovchinnikova G."/>
            <person name="Chertkov O."/>
            <person name="Kyrpides N."/>
            <person name="Mavromatis K."/>
            <person name="Ivanova N."/>
            <person name="Brettin T."/>
            <person name="Detter J.C."/>
            <person name="Han C."/>
            <person name="Larimer F."/>
            <person name="Land M."/>
            <person name="Hauser L."/>
            <person name="Markowitz V."/>
            <person name="Cheng J.-F."/>
            <person name="Hugenholtz P."/>
            <person name="Woyke T."/>
            <person name="Wu D."/>
            <person name="Tindall B."/>
            <person name="Pomrenke H."/>
            <person name="Brambilla E."/>
            <person name="Klenk H.-P."/>
            <person name="Eisen J.A."/>
        </authorList>
    </citation>
    <scope>NUCLEOTIDE SEQUENCE [LARGE SCALE GENOMIC DNA]</scope>
    <source>
        <strain evidence="4">ATCC BAA-1392 / DSM 18658 / VKM B-2454 / MOB10</strain>
    </source>
</reference>
<keyword evidence="2" id="KW-0732">Signal</keyword>
<dbReference type="HOGENOM" id="CLU_946279_0_0_0"/>
<evidence type="ECO:0000256" key="2">
    <source>
        <dbReference type="SAM" id="SignalP"/>
    </source>
</evidence>
<dbReference type="OrthoDB" id="291657at2"/>
<feature type="signal peptide" evidence="2">
    <location>
        <begin position="1"/>
        <end position="19"/>
    </location>
</feature>
<dbReference type="AlphaFoldDB" id="L0DDD7"/>
<dbReference type="EMBL" id="CP003364">
    <property type="protein sequence ID" value="AGA26686.1"/>
    <property type="molecule type" value="Genomic_DNA"/>
</dbReference>
<evidence type="ECO:0000256" key="1">
    <source>
        <dbReference type="SAM" id="MobiDB-lite"/>
    </source>
</evidence>
<feature type="chain" id="PRO_5003940725" description="DUF4398 domain-containing protein" evidence="2">
    <location>
        <begin position="20"/>
        <end position="294"/>
    </location>
</feature>
<dbReference type="RefSeq" id="WP_015245839.1">
    <property type="nucleotide sequence ID" value="NC_019892.1"/>
</dbReference>
<organism evidence="3 4">
    <name type="scientific">Singulisphaera acidiphila (strain ATCC BAA-1392 / DSM 18658 / VKM B-2454 / MOB10)</name>
    <dbReference type="NCBI Taxonomy" id="886293"/>
    <lineage>
        <taxon>Bacteria</taxon>
        <taxon>Pseudomonadati</taxon>
        <taxon>Planctomycetota</taxon>
        <taxon>Planctomycetia</taxon>
        <taxon>Isosphaerales</taxon>
        <taxon>Isosphaeraceae</taxon>
        <taxon>Singulisphaera</taxon>
    </lineage>
</organism>
<evidence type="ECO:0000313" key="4">
    <source>
        <dbReference type="Proteomes" id="UP000010798"/>
    </source>
</evidence>
<feature type="region of interest" description="Disordered" evidence="1">
    <location>
        <begin position="211"/>
        <end position="294"/>
    </location>
</feature>
<feature type="compositionally biased region" description="Pro residues" evidence="1">
    <location>
        <begin position="30"/>
        <end position="39"/>
    </location>
</feature>
<sequence>MIKILTMGASSLIGMALLAAQPPPDEGRGGPPPPPPPPPPKKKAAERPGGDLRQAYELLRRLRADGRASGRPEERLKDWTERASKLYRDGVKAQKDGDERLAHEYGAAAHDLARAVEHSKNASVYEGSDSDLPPPPEGGPGGDNERVRADLWHAHDRIRGGLDAPKEETDKFYIDAARDLYNAARRDAEAGRIERAGELARAAAAITHVSEHLAHALNGGPPPPRDGDRPDAKGEEFEPKRPPRDGDGPKAKRKEFEPKRKGFEAKNKEFAPKRPPRDGDRPGEERRDSLPPPL</sequence>
<feature type="compositionally biased region" description="Basic and acidic residues" evidence="1">
    <location>
        <begin position="58"/>
        <end position="98"/>
    </location>
</feature>
<feature type="compositionally biased region" description="Basic and acidic residues" evidence="1">
    <location>
        <begin position="225"/>
        <end position="294"/>
    </location>
</feature>
<evidence type="ECO:0000313" key="3">
    <source>
        <dbReference type="EMBL" id="AGA26686.1"/>
    </source>
</evidence>
<gene>
    <name evidence="3" type="ordered locus">Sinac_2374</name>
</gene>